<name>A0A4R0T389_BIFLL</name>
<dbReference type="PANTHER" id="PTHR30417:SF1">
    <property type="entry name" value="N-ACETYLMURAMOYL-L-ALANINE AMIDASE AMID"/>
    <property type="match status" value="1"/>
</dbReference>
<dbReference type="InterPro" id="IPR036505">
    <property type="entry name" value="Amidase/PGRP_sf"/>
</dbReference>
<protein>
    <recommendedName>
        <fullName evidence="2">N-acetylmuramoyl-L-alanine amidase</fullName>
        <ecNumber evidence="2">3.5.1.28</ecNumber>
    </recommendedName>
</protein>
<evidence type="ECO:0000256" key="3">
    <source>
        <dbReference type="ARBA" id="ARBA00022801"/>
    </source>
</evidence>
<sequence length="329" mass="34831">MKNWDTLEADEDLILNTHYTPGRSGRKISKILVHHNAGNLSIAGCYSVWQTREASAHYQVQADGRIGQLVWDSDTAWHAGNWEANLTSIGIEHADISTNPWRVSDATLDNGAHLVAALCRYYGLGRPQWGVNVFPHSAFTGTACPASLYGSQKDAYMAKAQAWYDAMTGGKPAPAPSNPAPQATDLNALADAVIRGDYGNGDTRRARLGDKYDAVMAIVNQRYGITAGNNGNGGGNGGANIDDLARRAINGEFGNGEARKAALGANYAAVQARVNQMLGQGGGSAPSVDLNALADAVIRGDYGNGDQRRNALGANYAAVQAIVNKKLGY</sequence>
<comment type="caution">
    <text evidence="7">The sequence shown here is derived from an EMBL/GenBank/DDBJ whole genome shotgun (WGS) entry which is preliminary data.</text>
</comment>
<dbReference type="InterPro" id="IPR051206">
    <property type="entry name" value="NAMLAA_amidase_2"/>
</dbReference>
<accession>A0A4R0T389</accession>
<dbReference type="EMBL" id="SHPX01000045">
    <property type="protein sequence ID" value="TCD95707.1"/>
    <property type="molecule type" value="Genomic_DNA"/>
</dbReference>
<feature type="domain" description="Cpl-7 lysozyme C-terminal" evidence="6">
    <location>
        <begin position="290"/>
        <end position="328"/>
    </location>
</feature>
<dbReference type="InterPro" id="IPR002502">
    <property type="entry name" value="Amidase_domain"/>
</dbReference>
<dbReference type="Pfam" id="PF08230">
    <property type="entry name" value="CW_7"/>
    <property type="match status" value="3"/>
</dbReference>
<dbReference type="PANTHER" id="PTHR30417">
    <property type="entry name" value="N-ACETYLMURAMOYL-L-ALANINE AMIDASE AMID"/>
    <property type="match status" value="1"/>
</dbReference>
<gene>
    <name evidence="7" type="ORF">MCC10015_1901</name>
</gene>
<evidence type="ECO:0000256" key="1">
    <source>
        <dbReference type="ARBA" id="ARBA00001561"/>
    </source>
</evidence>
<reference evidence="7 8" key="1">
    <citation type="journal article" date="2018" name="Sci. Rep.">
        <title>Genomic diversity and distribution of Bifidobacterium longum subsp. longum across the human lifespan.</title>
        <authorList>
            <person name="Odamaki T."/>
            <person name="Bottacini F."/>
            <person name="Kato K."/>
            <person name="Mitsuyama E."/>
            <person name="Yoshida K."/>
            <person name="Horigome A."/>
            <person name="Xiao J.Z."/>
            <person name="van Sinderen D."/>
        </authorList>
    </citation>
    <scope>NUCLEOTIDE SEQUENCE [LARGE SCALE GENOMIC DNA]</scope>
    <source>
        <strain evidence="7 8">MCC10015</strain>
    </source>
</reference>
<feature type="domain" description="Cpl-7 lysozyme C-terminal" evidence="6">
    <location>
        <begin position="186"/>
        <end position="224"/>
    </location>
</feature>
<evidence type="ECO:0000256" key="2">
    <source>
        <dbReference type="ARBA" id="ARBA00011901"/>
    </source>
</evidence>
<dbReference type="GO" id="GO:0009254">
    <property type="term" value="P:peptidoglycan turnover"/>
    <property type="evidence" value="ECO:0007669"/>
    <property type="project" value="TreeGrafter"/>
</dbReference>
<dbReference type="SMART" id="SM00644">
    <property type="entry name" value="Ami_2"/>
    <property type="match status" value="1"/>
</dbReference>
<evidence type="ECO:0000256" key="4">
    <source>
        <dbReference type="ARBA" id="ARBA00023316"/>
    </source>
</evidence>
<dbReference type="EC" id="3.5.1.28" evidence="2"/>
<evidence type="ECO:0000259" key="6">
    <source>
        <dbReference type="SMART" id="SM01095"/>
    </source>
</evidence>
<dbReference type="RefSeq" id="WP_131294595.1">
    <property type="nucleotide sequence ID" value="NZ_SHPX01000045.1"/>
</dbReference>
<feature type="domain" description="Cpl-7 lysozyme C-terminal" evidence="6">
    <location>
        <begin position="241"/>
        <end position="279"/>
    </location>
</feature>
<evidence type="ECO:0000313" key="7">
    <source>
        <dbReference type="EMBL" id="TCD95707.1"/>
    </source>
</evidence>
<proteinExistence type="predicted"/>
<dbReference type="InterPro" id="IPR013168">
    <property type="entry name" value="Cpl_7_lyso_C"/>
</dbReference>
<evidence type="ECO:0000313" key="8">
    <source>
        <dbReference type="Proteomes" id="UP000293441"/>
    </source>
</evidence>
<dbReference type="Pfam" id="PF01510">
    <property type="entry name" value="Amidase_2"/>
    <property type="match status" value="1"/>
</dbReference>
<dbReference type="SMART" id="SM01095">
    <property type="entry name" value="Cpl-7"/>
    <property type="match status" value="3"/>
</dbReference>
<keyword evidence="4" id="KW-0961">Cell wall biogenesis/degradation</keyword>
<dbReference type="AlphaFoldDB" id="A0A4R0T389"/>
<dbReference type="GO" id="GO:0009253">
    <property type="term" value="P:peptidoglycan catabolic process"/>
    <property type="evidence" value="ECO:0007669"/>
    <property type="project" value="InterPro"/>
</dbReference>
<dbReference type="Proteomes" id="UP000293441">
    <property type="component" value="Unassembled WGS sequence"/>
</dbReference>
<evidence type="ECO:0000259" key="5">
    <source>
        <dbReference type="SMART" id="SM00644"/>
    </source>
</evidence>
<dbReference type="SUPFAM" id="SSF55846">
    <property type="entry name" value="N-acetylmuramoyl-L-alanine amidase-like"/>
    <property type="match status" value="1"/>
</dbReference>
<dbReference type="GO" id="GO:0071555">
    <property type="term" value="P:cell wall organization"/>
    <property type="evidence" value="ECO:0007669"/>
    <property type="project" value="UniProtKB-KW"/>
</dbReference>
<organism evidence="7 8">
    <name type="scientific">Bifidobacterium longum subsp. longum</name>
    <dbReference type="NCBI Taxonomy" id="1679"/>
    <lineage>
        <taxon>Bacteria</taxon>
        <taxon>Bacillati</taxon>
        <taxon>Actinomycetota</taxon>
        <taxon>Actinomycetes</taxon>
        <taxon>Bifidobacteriales</taxon>
        <taxon>Bifidobacteriaceae</taxon>
        <taxon>Bifidobacterium</taxon>
    </lineage>
</organism>
<dbReference type="Gene3D" id="3.40.80.10">
    <property type="entry name" value="Peptidoglycan recognition protein-like"/>
    <property type="match status" value="1"/>
</dbReference>
<comment type="catalytic activity">
    <reaction evidence="1">
        <text>Hydrolyzes the link between N-acetylmuramoyl residues and L-amino acid residues in certain cell-wall glycopeptides.</text>
        <dbReference type="EC" id="3.5.1.28"/>
    </reaction>
</comment>
<keyword evidence="3" id="KW-0378">Hydrolase</keyword>
<dbReference type="GO" id="GO:0008745">
    <property type="term" value="F:N-acetylmuramoyl-L-alanine amidase activity"/>
    <property type="evidence" value="ECO:0007669"/>
    <property type="project" value="UniProtKB-EC"/>
</dbReference>
<feature type="domain" description="N-acetylmuramoyl-L-alanine amidase" evidence="5">
    <location>
        <begin position="16"/>
        <end position="146"/>
    </location>
</feature>
<dbReference type="CDD" id="cd06583">
    <property type="entry name" value="PGRP"/>
    <property type="match status" value="1"/>
</dbReference>